<dbReference type="PANTHER" id="PTHR45023:SF4">
    <property type="entry name" value="GLYCINE-RICH PROTEIN-RELATED"/>
    <property type="match status" value="1"/>
</dbReference>
<proteinExistence type="predicted"/>
<evidence type="ECO:0008006" key="4">
    <source>
        <dbReference type="Google" id="ProtNLM"/>
    </source>
</evidence>
<evidence type="ECO:0000313" key="3">
    <source>
        <dbReference type="Proteomes" id="UP000197138"/>
    </source>
</evidence>
<gene>
    <name evidence="2" type="ORF">CDL15_Pgr008983</name>
</gene>
<dbReference type="EMBL" id="MTKT01005615">
    <property type="protein sequence ID" value="OWM65393.1"/>
    <property type="molecule type" value="Genomic_DNA"/>
</dbReference>
<comment type="caution">
    <text evidence="2">The sequence shown here is derived from an EMBL/GenBank/DDBJ whole genome shotgun (WGS) entry which is preliminary data.</text>
</comment>
<accession>A0A218VYK6</accession>
<reference evidence="3" key="1">
    <citation type="journal article" date="2017" name="Plant J.">
        <title>The pomegranate (Punica granatum L.) genome and the genomics of punicalagin biosynthesis.</title>
        <authorList>
            <person name="Qin G."/>
            <person name="Xu C."/>
            <person name="Ming R."/>
            <person name="Tang H."/>
            <person name="Guyot R."/>
            <person name="Kramer E.M."/>
            <person name="Hu Y."/>
            <person name="Yi X."/>
            <person name="Qi Y."/>
            <person name="Xu X."/>
            <person name="Gao Z."/>
            <person name="Pan H."/>
            <person name="Jian J."/>
            <person name="Tian Y."/>
            <person name="Yue Z."/>
            <person name="Xu Y."/>
        </authorList>
    </citation>
    <scope>NUCLEOTIDE SEQUENCE [LARGE SCALE GENOMIC DNA]</scope>
    <source>
        <strain evidence="3">cv. Dabenzi</strain>
    </source>
</reference>
<feature type="region of interest" description="Disordered" evidence="1">
    <location>
        <begin position="71"/>
        <end position="122"/>
    </location>
</feature>
<protein>
    <recommendedName>
        <fullName evidence="4">No apical meristem-associated C-terminal domain-containing protein</fullName>
    </recommendedName>
</protein>
<dbReference type="AlphaFoldDB" id="A0A218VYK6"/>
<name>A0A218VYK6_PUNGR</name>
<organism evidence="2 3">
    <name type="scientific">Punica granatum</name>
    <name type="common">Pomegranate</name>
    <dbReference type="NCBI Taxonomy" id="22663"/>
    <lineage>
        <taxon>Eukaryota</taxon>
        <taxon>Viridiplantae</taxon>
        <taxon>Streptophyta</taxon>
        <taxon>Embryophyta</taxon>
        <taxon>Tracheophyta</taxon>
        <taxon>Spermatophyta</taxon>
        <taxon>Magnoliopsida</taxon>
        <taxon>eudicotyledons</taxon>
        <taxon>Gunneridae</taxon>
        <taxon>Pentapetalae</taxon>
        <taxon>rosids</taxon>
        <taxon>malvids</taxon>
        <taxon>Myrtales</taxon>
        <taxon>Lythraceae</taxon>
        <taxon>Punica</taxon>
    </lineage>
</organism>
<sequence>MKQRWCKINKDVTSFNGSYEQATRHCQSGSNQDDIMEMAYELFFKKHGHNFTLELAWKLQKQSKWRSFAVTGRGSKRTNTSASEVYSTSSNAEMTTDKDIVVESPVRPQGTKAAKRKNKENQKRPLLHFSIRRWNLSNLLPQGNYL</sequence>
<feature type="compositionally biased region" description="Polar residues" evidence="1">
    <location>
        <begin position="77"/>
        <end position="94"/>
    </location>
</feature>
<evidence type="ECO:0000256" key="1">
    <source>
        <dbReference type="SAM" id="MobiDB-lite"/>
    </source>
</evidence>
<evidence type="ECO:0000313" key="2">
    <source>
        <dbReference type="EMBL" id="OWM65393.1"/>
    </source>
</evidence>
<dbReference type="PANTHER" id="PTHR45023">
    <property type="match status" value="1"/>
</dbReference>
<dbReference type="Proteomes" id="UP000197138">
    <property type="component" value="Unassembled WGS sequence"/>
</dbReference>